<dbReference type="PANTHER" id="PTHR42732">
    <property type="entry name" value="BETA-GALACTOSIDASE"/>
    <property type="match status" value="1"/>
</dbReference>
<dbReference type="AlphaFoldDB" id="A0A0M9WL26"/>
<dbReference type="InterPro" id="IPR013783">
    <property type="entry name" value="Ig-like_fold"/>
</dbReference>
<gene>
    <name evidence="2" type="ORF">ACN38_g170</name>
</gene>
<dbReference type="InterPro" id="IPR017853">
    <property type="entry name" value="GH"/>
</dbReference>
<dbReference type="STRING" id="229535.A0A0M9WL26"/>
<name>A0A0M9WL26_9EURO</name>
<keyword evidence="3" id="KW-1185">Reference proteome</keyword>
<reference evidence="2 3" key="1">
    <citation type="submission" date="2015-08" db="EMBL/GenBank/DDBJ databases">
        <title>Genome sequencing of Penicillium nordicum.</title>
        <authorList>
            <person name="Nguyen H.D."/>
            <person name="Seifert K.A."/>
        </authorList>
    </citation>
    <scope>NUCLEOTIDE SEQUENCE [LARGE SCALE GENOMIC DNA]</scope>
    <source>
        <strain evidence="2 3">DAOMC 185683</strain>
    </source>
</reference>
<organism evidence="2 3">
    <name type="scientific">Penicillium nordicum</name>
    <dbReference type="NCBI Taxonomy" id="229535"/>
    <lineage>
        <taxon>Eukaryota</taxon>
        <taxon>Fungi</taxon>
        <taxon>Dikarya</taxon>
        <taxon>Ascomycota</taxon>
        <taxon>Pezizomycotina</taxon>
        <taxon>Eurotiomycetes</taxon>
        <taxon>Eurotiomycetidae</taxon>
        <taxon>Eurotiales</taxon>
        <taxon>Aspergillaceae</taxon>
        <taxon>Penicillium</taxon>
    </lineage>
</organism>
<dbReference type="InterPro" id="IPR051913">
    <property type="entry name" value="GH2_Domain-Containing"/>
</dbReference>
<dbReference type="GO" id="GO:0004553">
    <property type="term" value="F:hydrolase activity, hydrolyzing O-glycosyl compounds"/>
    <property type="evidence" value="ECO:0007669"/>
    <property type="project" value="InterPro"/>
</dbReference>
<evidence type="ECO:0000313" key="2">
    <source>
        <dbReference type="EMBL" id="KOS48989.1"/>
    </source>
</evidence>
<dbReference type="InterPro" id="IPR036156">
    <property type="entry name" value="Beta-gal/glucu_dom_sf"/>
</dbReference>
<proteinExistence type="predicted"/>
<accession>A0A0M9WL26</accession>
<feature type="domain" description="Glycoside hydrolase family 2 immunoglobulin-like beta-sandwich" evidence="1">
    <location>
        <begin position="5"/>
        <end position="78"/>
    </location>
</feature>
<dbReference type="EMBL" id="LHQQ01000001">
    <property type="protein sequence ID" value="KOS48989.1"/>
    <property type="molecule type" value="Genomic_DNA"/>
</dbReference>
<evidence type="ECO:0000259" key="1">
    <source>
        <dbReference type="Pfam" id="PF00703"/>
    </source>
</evidence>
<dbReference type="Proteomes" id="UP000037696">
    <property type="component" value="Unassembled WGS sequence"/>
</dbReference>
<dbReference type="Pfam" id="PF00703">
    <property type="entry name" value="Glyco_hydro_2"/>
    <property type="match status" value="1"/>
</dbReference>
<dbReference type="SUPFAM" id="SSF51445">
    <property type="entry name" value="(Trans)glycosidases"/>
    <property type="match status" value="1"/>
</dbReference>
<dbReference type="PANTHER" id="PTHR42732:SF2">
    <property type="entry name" value="BETA-MANNOSIDASE"/>
    <property type="match status" value="1"/>
</dbReference>
<protein>
    <recommendedName>
        <fullName evidence="1">Glycoside hydrolase family 2 immunoglobulin-like beta-sandwich domain-containing protein</fullName>
    </recommendedName>
</protein>
<dbReference type="InterPro" id="IPR006102">
    <property type="entry name" value="Ig-like_GH2"/>
</dbReference>
<comment type="caution">
    <text evidence="2">The sequence shown here is derived from an EMBL/GenBank/DDBJ whole genome shotgun (WGS) entry which is preliminary data.</text>
</comment>
<dbReference type="Gene3D" id="3.20.20.80">
    <property type="entry name" value="Glycosidases"/>
    <property type="match status" value="1"/>
</dbReference>
<evidence type="ECO:0000313" key="3">
    <source>
        <dbReference type="Proteomes" id="UP000037696"/>
    </source>
</evidence>
<dbReference type="GO" id="GO:0005975">
    <property type="term" value="P:carbohydrate metabolic process"/>
    <property type="evidence" value="ECO:0007669"/>
    <property type="project" value="InterPro"/>
</dbReference>
<dbReference type="SUPFAM" id="SSF49303">
    <property type="entry name" value="beta-Galactosidase/glucuronidase domain"/>
    <property type="match status" value="1"/>
</dbReference>
<dbReference type="OrthoDB" id="408320at2759"/>
<dbReference type="Gene3D" id="2.60.40.10">
    <property type="entry name" value="Immunoglobulins"/>
    <property type="match status" value="1"/>
</dbReference>
<sequence length="157" mass="17537">MDGQVNITVHSSAQETSAQAEVTVHKDGKTVATHKGPTNEPFQFTVSSPKLWSPDSPDLYNVTVKLGKDEVESYIGFRTISRGKIDGIERPLLNGEFIFMFGTLDQGYWPDGLYTPPSKEAMVYDLEMLKKLGFNMVRKHVSVAVSHHIPRFLVLTP</sequence>